<dbReference type="GO" id="GO:0030955">
    <property type="term" value="F:potassium ion binding"/>
    <property type="evidence" value="ECO:0007669"/>
    <property type="project" value="UniProtKB-UniRule"/>
</dbReference>
<keyword evidence="8 9" id="KW-0472">Membrane</keyword>
<keyword evidence="6 9" id="KW-1133">Transmembrane helix</keyword>
<evidence type="ECO:0000313" key="10">
    <source>
        <dbReference type="EMBL" id="BBX00792.1"/>
    </source>
</evidence>
<dbReference type="Pfam" id="PF03814">
    <property type="entry name" value="KdpA"/>
    <property type="match status" value="1"/>
</dbReference>
<proteinExistence type="inferred from homology"/>
<dbReference type="PANTHER" id="PTHR30607">
    <property type="entry name" value="POTASSIUM-TRANSPORTING ATPASE A CHAIN"/>
    <property type="match status" value="1"/>
</dbReference>
<gene>
    <name evidence="9 10" type="primary">kdpA</name>
    <name evidence="10" type="ORF">MMOR_17280</name>
</gene>
<evidence type="ECO:0000256" key="8">
    <source>
        <dbReference type="ARBA" id="ARBA00023136"/>
    </source>
</evidence>
<feature type="transmembrane region" description="Helical" evidence="9">
    <location>
        <begin position="382"/>
        <end position="401"/>
    </location>
</feature>
<evidence type="ECO:0000256" key="6">
    <source>
        <dbReference type="ARBA" id="ARBA00022989"/>
    </source>
</evidence>
<evidence type="ECO:0000313" key="11">
    <source>
        <dbReference type="Proteomes" id="UP000466681"/>
    </source>
</evidence>
<dbReference type="EMBL" id="AP022560">
    <property type="protein sequence ID" value="BBX00792.1"/>
    <property type="molecule type" value="Genomic_DNA"/>
</dbReference>
<feature type="transmembrane region" description="Helical" evidence="9">
    <location>
        <begin position="142"/>
        <end position="160"/>
    </location>
</feature>
<dbReference type="GO" id="GO:0008556">
    <property type="term" value="F:P-type potassium transmembrane transporter activity"/>
    <property type="evidence" value="ECO:0007669"/>
    <property type="project" value="InterPro"/>
</dbReference>
<dbReference type="KEGG" id="mmor:MMOR_17280"/>
<keyword evidence="11" id="KW-1185">Reference proteome</keyword>
<feature type="transmembrane region" description="Helical" evidence="9">
    <location>
        <begin position="181"/>
        <end position="199"/>
    </location>
</feature>
<keyword evidence="2 9" id="KW-1003">Cell membrane</keyword>
<dbReference type="PIRSF" id="PIRSF001294">
    <property type="entry name" value="K_ATPaseA"/>
    <property type="match status" value="1"/>
</dbReference>
<keyword evidence="3 9" id="KW-0633">Potassium transport</keyword>
<comment type="subcellular location">
    <subcellularLocation>
        <location evidence="9">Cell membrane</location>
        <topology evidence="9">Multi-pass membrane protein</topology>
    </subcellularLocation>
</comment>
<evidence type="ECO:0000256" key="1">
    <source>
        <dbReference type="ARBA" id="ARBA00022448"/>
    </source>
</evidence>
<comment type="function">
    <text evidence="9">Part of the high-affinity ATP-driven potassium transport (or Kdp) system, which catalyzes the hydrolysis of ATP coupled with the electrogenic transport of potassium into the cytoplasm. This subunit binds the extracellular potassium ions and delivers the ions to the membrane domain of KdpB through an intramembrane tunnel.</text>
</comment>
<dbReference type="InterPro" id="IPR004623">
    <property type="entry name" value="KdpA"/>
</dbReference>
<dbReference type="NCBIfam" id="TIGR00680">
    <property type="entry name" value="kdpA"/>
    <property type="match status" value="1"/>
</dbReference>
<comment type="subunit">
    <text evidence="9">The system is composed of three essential subunits: KdpA, KdpB and KdpC.</text>
</comment>
<name>A0AAD1H8T6_9MYCO</name>
<keyword evidence="1 9" id="KW-0813">Transport</keyword>
<evidence type="ECO:0000256" key="9">
    <source>
        <dbReference type="HAMAP-Rule" id="MF_00275"/>
    </source>
</evidence>
<dbReference type="PANTHER" id="PTHR30607:SF2">
    <property type="entry name" value="POTASSIUM-TRANSPORTING ATPASE POTASSIUM-BINDING SUBUNIT"/>
    <property type="match status" value="1"/>
</dbReference>
<feature type="transmembrane region" description="Helical" evidence="9">
    <location>
        <begin position="287"/>
        <end position="308"/>
    </location>
</feature>
<comment type="similarity">
    <text evidence="9">Belongs to the KdpA family.</text>
</comment>
<dbReference type="GO" id="GO:0005886">
    <property type="term" value="C:plasma membrane"/>
    <property type="evidence" value="ECO:0007669"/>
    <property type="project" value="UniProtKB-SubCell"/>
</dbReference>
<feature type="transmembrane region" description="Helical" evidence="9">
    <location>
        <begin position="255"/>
        <end position="275"/>
    </location>
</feature>
<reference evidence="10 11" key="1">
    <citation type="journal article" date="2019" name="Emerg. Microbes Infect.">
        <title>Comprehensive subspecies identification of 175 nontuberculous mycobacteria species based on 7547 genomic profiles.</title>
        <authorList>
            <person name="Matsumoto Y."/>
            <person name="Kinjo T."/>
            <person name="Motooka D."/>
            <person name="Nabeya D."/>
            <person name="Jung N."/>
            <person name="Uechi K."/>
            <person name="Horii T."/>
            <person name="Iida T."/>
            <person name="Fujita J."/>
            <person name="Nakamura S."/>
        </authorList>
    </citation>
    <scope>NUCLEOTIDE SEQUENCE [LARGE SCALE GENOMIC DNA]</scope>
    <source>
        <strain evidence="10 11">JCM 6375</strain>
    </source>
</reference>
<organism evidence="10 11">
    <name type="scientific">Mycolicibacterium moriokaense</name>
    <dbReference type="NCBI Taxonomy" id="39691"/>
    <lineage>
        <taxon>Bacteria</taxon>
        <taxon>Bacillati</taxon>
        <taxon>Actinomycetota</taxon>
        <taxon>Actinomycetes</taxon>
        <taxon>Mycobacteriales</taxon>
        <taxon>Mycobacteriaceae</taxon>
        <taxon>Mycolicibacterium</taxon>
    </lineage>
</organism>
<feature type="transmembrane region" description="Helical" evidence="9">
    <location>
        <begin position="64"/>
        <end position="86"/>
    </location>
</feature>
<evidence type="ECO:0000256" key="4">
    <source>
        <dbReference type="ARBA" id="ARBA00022692"/>
    </source>
</evidence>
<keyword evidence="5 9" id="KW-0630">Potassium</keyword>
<evidence type="ECO:0000256" key="5">
    <source>
        <dbReference type="ARBA" id="ARBA00022958"/>
    </source>
</evidence>
<keyword evidence="7 9" id="KW-0406">Ion transport</keyword>
<dbReference type="AlphaFoldDB" id="A0AAD1H8T6"/>
<sequence>MSTLSSDAAGILFLISLIIGLAVVHVPLGDYMYRVYSSERDLRGERILYRLIGADPKAEQTWGAYARSVLAFSAVSVLFLFIFQLVQGTLPLHLNHPATAMTPALAWNTAVSFVTNTNWQAYSGESTQGHLVQMAGLAVQNFVSAAVGMAVAMAFVRALARRNTSELGNFWVDLARGSIRILLPLSVIGALILVVGGTIQNWDLHTQVATTLAGGQQTIPGGPVASQEAIKLLGTNGGGFFNVNSAHPFENPTAWTNWVEIFLLSCIAFSLPRTFGRMVDSRRQGYAIAAVMSVIALISMALIVTFQVQAHGTVPTAVGSAMEGVEQRFGVPDSAVFADLTTLTSTGAVDSFHDSYTSLGGMITLFNMQLGEVAPGGVGSGLYGMLVLAIITVFIAGLMVGRTPEYLGKKMTPREIKLAATYFLITPLIVLTGTAAAMAMPGQRASMLNGGPHGLSEVLYAFTSAANNNGSAFAGISVNTDWYNTALGLAMLLGRFLPIIFVLALAGALAKQGKTPVSVGTLPTHRPQFVGMVSGVTLILVALTFLPMLALGPLAEGIH</sequence>
<feature type="transmembrane region" description="Helical" evidence="9">
    <location>
        <begin position="12"/>
        <end position="33"/>
    </location>
</feature>
<keyword evidence="4 9" id="KW-0812">Transmembrane</keyword>
<accession>A0AAD1H8T6</accession>
<feature type="transmembrane region" description="Helical" evidence="9">
    <location>
        <begin position="529"/>
        <end position="550"/>
    </location>
</feature>
<evidence type="ECO:0000256" key="7">
    <source>
        <dbReference type="ARBA" id="ARBA00023065"/>
    </source>
</evidence>
<evidence type="ECO:0000256" key="3">
    <source>
        <dbReference type="ARBA" id="ARBA00022538"/>
    </source>
</evidence>
<protein>
    <recommendedName>
        <fullName evidence="9">Potassium-transporting ATPase potassium-binding subunit</fullName>
    </recommendedName>
    <alternativeName>
        <fullName evidence="9">ATP phosphohydrolase [potassium-transporting] A chain</fullName>
    </alternativeName>
    <alternativeName>
        <fullName evidence="9">Potassium-binding and translocating subunit A</fullName>
    </alternativeName>
    <alternativeName>
        <fullName evidence="9">Potassium-translocating ATPase A chain</fullName>
    </alternativeName>
</protein>
<dbReference type="Proteomes" id="UP000466681">
    <property type="component" value="Chromosome"/>
</dbReference>
<feature type="transmembrane region" description="Helical" evidence="9">
    <location>
        <begin position="486"/>
        <end position="509"/>
    </location>
</feature>
<evidence type="ECO:0000256" key="2">
    <source>
        <dbReference type="ARBA" id="ARBA00022475"/>
    </source>
</evidence>
<dbReference type="HAMAP" id="MF_00275">
    <property type="entry name" value="KdpA"/>
    <property type="match status" value="1"/>
</dbReference>
<feature type="transmembrane region" description="Helical" evidence="9">
    <location>
        <begin position="422"/>
        <end position="440"/>
    </location>
</feature>